<proteinExistence type="predicted"/>
<sequence length="109" mass="12787">MFIYQFWVLGGHGNTFIAENLCIQMWQLEDKDGHQNCLYLLPVELLLPCPSSWNFFLNPKILVFRQLLNHAQSLVSNCLDNNMKWMYQSDTRQREGCRGAYLIVSLMVN</sequence>
<organism evidence="1 2">
    <name type="scientific">Rubroshorea leprosula</name>
    <dbReference type="NCBI Taxonomy" id="152421"/>
    <lineage>
        <taxon>Eukaryota</taxon>
        <taxon>Viridiplantae</taxon>
        <taxon>Streptophyta</taxon>
        <taxon>Embryophyta</taxon>
        <taxon>Tracheophyta</taxon>
        <taxon>Spermatophyta</taxon>
        <taxon>Magnoliopsida</taxon>
        <taxon>eudicotyledons</taxon>
        <taxon>Gunneridae</taxon>
        <taxon>Pentapetalae</taxon>
        <taxon>rosids</taxon>
        <taxon>malvids</taxon>
        <taxon>Malvales</taxon>
        <taxon>Dipterocarpaceae</taxon>
        <taxon>Rubroshorea</taxon>
    </lineage>
</organism>
<gene>
    <name evidence="1" type="ORF">SLEP1_g9285</name>
</gene>
<accession>A0AAV5IDR4</accession>
<protein>
    <submittedName>
        <fullName evidence="1">Uncharacterized protein</fullName>
    </submittedName>
</protein>
<dbReference type="Proteomes" id="UP001054252">
    <property type="component" value="Unassembled WGS sequence"/>
</dbReference>
<dbReference type="EMBL" id="BPVZ01000009">
    <property type="protein sequence ID" value="GKU96002.1"/>
    <property type="molecule type" value="Genomic_DNA"/>
</dbReference>
<evidence type="ECO:0000313" key="2">
    <source>
        <dbReference type="Proteomes" id="UP001054252"/>
    </source>
</evidence>
<dbReference type="AlphaFoldDB" id="A0AAV5IDR4"/>
<evidence type="ECO:0000313" key="1">
    <source>
        <dbReference type="EMBL" id="GKU96002.1"/>
    </source>
</evidence>
<reference evidence="1 2" key="1">
    <citation type="journal article" date="2021" name="Commun. Biol.">
        <title>The genome of Shorea leprosula (Dipterocarpaceae) highlights the ecological relevance of drought in aseasonal tropical rainforests.</title>
        <authorList>
            <person name="Ng K.K.S."/>
            <person name="Kobayashi M.J."/>
            <person name="Fawcett J.A."/>
            <person name="Hatakeyama M."/>
            <person name="Paape T."/>
            <person name="Ng C.H."/>
            <person name="Ang C.C."/>
            <person name="Tnah L.H."/>
            <person name="Lee C.T."/>
            <person name="Nishiyama T."/>
            <person name="Sese J."/>
            <person name="O'Brien M.J."/>
            <person name="Copetti D."/>
            <person name="Mohd Noor M.I."/>
            <person name="Ong R.C."/>
            <person name="Putra M."/>
            <person name="Sireger I.Z."/>
            <person name="Indrioko S."/>
            <person name="Kosugi Y."/>
            <person name="Izuno A."/>
            <person name="Isagi Y."/>
            <person name="Lee S.L."/>
            <person name="Shimizu K.K."/>
        </authorList>
    </citation>
    <scope>NUCLEOTIDE SEQUENCE [LARGE SCALE GENOMIC DNA]</scope>
    <source>
        <strain evidence="1">214</strain>
    </source>
</reference>
<name>A0AAV5IDR4_9ROSI</name>
<comment type="caution">
    <text evidence="1">The sequence shown here is derived from an EMBL/GenBank/DDBJ whole genome shotgun (WGS) entry which is preliminary data.</text>
</comment>
<keyword evidence="2" id="KW-1185">Reference proteome</keyword>